<proteinExistence type="predicted"/>
<dbReference type="InterPro" id="IPR037171">
    <property type="entry name" value="NagB/RpiA_transferase-like"/>
</dbReference>
<dbReference type="PANTHER" id="PTHR21432">
    <property type="entry name" value="ACETYL-COA HYDROLASE-RELATED"/>
    <property type="match status" value="1"/>
</dbReference>
<evidence type="ECO:0000259" key="1">
    <source>
        <dbReference type="Pfam" id="PF13336"/>
    </source>
</evidence>
<dbReference type="InterPro" id="IPR026888">
    <property type="entry name" value="AcetylCoA_hyd_C"/>
</dbReference>
<dbReference type="SUPFAM" id="SSF100950">
    <property type="entry name" value="NagB/RpiA/CoA transferase-like"/>
    <property type="match status" value="1"/>
</dbReference>
<dbReference type="Pfam" id="PF13336">
    <property type="entry name" value="AcetylCoA_hyd_C"/>
    <property type="match status" value="1"/>
</dbReference>
<dbReference type="AlphaFoldDB" id="A0A6J7TH91"/>
<feature type="domain" description="Acetyl-CoA hydrolase/transferase C-terminal" evidence="1">
    <location>
        <begin position="1"/>
        <end position="120"/>
    </location>
</feature>
<evidence type="ECO:0000313" key="2">
    <source>
        <dbReference type="EMBL" id="CAB5053194.1"/>
    </source>
</evidence>
<dbReference type="Gene3D" id="3.40.1080.20">
    <property type="entry name" value="Acetyl-CoA hydrolase/transferase C-terminal domain"/>
    <property type="match status" value="1"/>
</dbReference>
<dbReference type="InterPro" id="IPR038460">
    <property type="entry name" value="AcetylCoA_hyd_C_sf"/>
</dbReference>
<gene>
    <name evidence="2" type="ORF">UFOPK4293_01168</name>
</gene>
<sequence length="128" mass="13368">MVTINGALAVDLAGQVVADTIGGTQFSGVGGHEDFVSGPGLDSSDRSLICLPSTTMVNGILTSRIMGILPSGSVVSTPRHQVDTIITEFGVAELEGRTIRERAHALAAIAHPQFRDELLASGESWPQD</sequence>
<protein>
    <submittedName>
        <fullName evidence="2">Unannotated protein</fullName>
    </submittedName>
</protein>
<dbReference type="GO" id="GO:0006083">
    <property type="term" value="P:acetate metabolic process"/>
    <property type="evidence" value="ECO:0007669"/>
    <property type="project" value="InterPro"/>
</dbReference>
<name>A0A6J7TH91_9ZZZZ</name>
<dbReference type="PANTHER" id="PTHR21432:SF20">
    <property type="entry name" value="ACETYL-COA HYDROLASE"/>
    <property type="match status" value="1"/>
</dbReference>
<organism evidence="2">
    <name type="scientific">freshwater metagenome</name>
    <dbReference type="NCBI Taxonomy" id="449393"/>
    <lineage>
        <taxon>unclassified sequences</taxon>
        <taxon>metagenomes</taxon>
        <taxon>ecological metagenomes</taxon>
    </lineage>
</organism>
<reference evidence="2" key="1">
    <citation type="submission" date="2020-05" db="EMBL/GenBank/DDBJ databases">
        <authorList>
            <person name="Chiriac C."/>
            <person name="Salcher M."/>
            <person name="Ghai R."/>
            <person name="Kavagutti S V."/>
        </authorList>
    </citation>
    <scope>NUCLEOTIDE SEQUENCE</scope>
</reference>
<accession>A0A6J7TH91</accession>
<dbReference type="InterPro" id="IPR046433">
    <property type="entry name" value="ActCoA_hydro"/>
</dbReference>
<dbReference type="GO" id="GO:0008775">
    <property type="term" value="F:acetate CoA-transferase activity"/>
    <property type="evidence" value="ECO:0007669"/>
    <property type="project" value="InterPro"/>
</dbReference>
<dbReference type="EMBL" id="CAFBQH010000073">
    <property type="protein sequence ID" value="CAB5053194.1"/>
    <property type="molecule type" value="Genomic_DNA"/>
</dbReference>